<protein>
    <submittedName>
        <fullName evidence="2">Uncharacterized protein</fullName>
    </submittedName>
</protein>
<sequence>MEWNDCEITNSLKIDQENVSQIENPIIRHPKGKSPGTARFKGPLEASNEVNKSYRP</sequence>
<dbReference type="AlphaFoldDB" id="A0A2N0PIN6"/>
<comment type="caution">
    <text evidence="2">The sequence shown here is derived from an EMBL/GenBank/DDBJ whole genome shotgun (WGS) entry which is preliminary data.</text>
</comment>
<dbReference type="EMBL" id="LLXJ01000725">
    <property type="protein sequence ID" value="PKC06692.1"/>
    <property type="molecule type" value="Genomic_DNA"/>
</dbReference>
<evidence type="ECO:0000313" key="3">
    <source>
        <dbReference type="Proteomes" id="UP000232722"/>
    </source>
</evidence>
<dbReference type="Proteomes" id="UP000232722">
    <property type="component" value="Unassembled WGS sequence"/>
</dbReference>
<organism evidence="2 3">
    <name type="scientific">Rhizophagus irregularis</name>
    <dbReference type="NCBI Taxonomy" id="588596"/>
    <lineage>
        <taxon>Eukaryota</taxon>
        <taxon>Fungi</taxon>
        <taxon>Fungi incertae sedis</taxon>
        <taxon>Mucoromycota</taxon>
        <taxon>Glomeromycotina</taxon>
        <taxon>Glomeromycetes</taxon>
        <taxon>Glomerales</taxon>
        <taxon>Glomeraceae</taxon>
        <taxon>Rhizophagus</taxon>
    </lineage>
</organism>
<proteinExistence type="predicted"/>
<gene>
    <name evidence="2" type="ORF">RhiirA5_419203</name>
</gene>
<feature type="region of interest" description="Disordered" evidence="1">
    <location>
        <begin position="26"/>
        <end position="56"/>
    </location>
</feature>
<reference evidence="2 3" key="2">
    <citation type="submission" date="2017-09" db="EMBL/GenBank/DDBJ databases">
        <title>Extensive intraspecific genome diversity in a model arbuscular mycorrhizal fungus.</title>
        <authorList>
            <person name="Chen E.C."/>
            <person name="Morin E."/>
            <person name="Beaudet D."/>
            <person name="Noel J."/>
            <person name="Ndikumana S."/>
            <person name="Charron P."/>
            <person name="St-Onge C."/>
            <person name="Giorgi J."/>
            <person name="Grigoriev I.V."/>
            <person name="Roux C."/>
            <person name="Martin F.M."/>
            <person name="Corradi N."/>
        </authorList>
    </citation>
    <scope>NUCLEOTIDE SEQUENCE [LARGE SCALE GENOMIC DNA]</scope>
    <source>
        <strain evidence="2 3">A5</strain>
    </source>
</reference>
<reference evidence="2 3" key="1">
    <citation type="submission" date="2016-04" db="EMBL/GenBank/DDBJ databases">
        <title>Genome analyses suggest a sexual origin of heterokaryosis in a supposedly ancient asexual fungus.</title>
        <authorList>
            <person name="Ropars J."/>
            <person name="Sedzielewska K."/>
            <person name="Noel J."/>
            <person name="Charron P."/>
            <person name="Farinelli L."/>
            <person name="Marton T."/>
            <person name="Kruger M."/>
            <person name="Pelin A."/>
            <person name="Brachmann A."/>
            <person name="Corradi N."/>
        </authorList>
    </citation>
    <scope>NUCLEOTIDE SEQUENCE [LARGE SCALE GENOMIC DNA]</scope>
    <source>
        <strain evidence="2 3">A5</strain>
    </source>
</reference>
<accession>A0A2N0PIN6</accession>
<evidence type="ECO:0000256" key="1">
    <source>
        <dbReference type="SAM" id="MobiDB-lite"/>
    </source>
</evidence>
<name>A0A2N0PIN6_9GLOM</name>
<evidence type="ECO:0000313" key="2">
    <source>
        <dbReference type="EMBL" id="PKC06692.1"/>
    </source>
</evidence>